<keyword evidence="7" id="KW-1185">Reference proteome</keyword>
<evidence type="ECO:0000256" key="4">
    <source>
        <dbReference type="SAM" id="SignalP"/>
    </source>
</evidence>
<sequence>MGILVMKTRMRTLLFILLLSLVIQSSFAISPDGEALLSFKAAIVRSNGDLLQWKEEDPDPCRWNGVRCDPTKRVISLILPHRKLMGPISPDIGKLNSLNVLDLRYNALYGIIPPELGNCTLLKSM</sequence>
<dbReference type="Pfam" id="PF08263">
    <property type="entry name" value="LRRNT_2"/>
    <property type="match status" value="1"/>
</dbReference>
<evidence type="ECO:0000313" key="7">
    <source>
        <dbReference type="Proteomes" id="UP000554482"/>
    </source>
</evidence>
<feature type="signal peptide" evidence="4">
    <location>
        <begin position="1"/>
        <end position="28"/>
    </location>
</feature>
<keyword evidence="1" id="KW-0433">Leucine-rich repeat</keyword>
<dbReference type="SUPFAM" id="SSF52058">
    <property type="entry name" value="L domain-like"/>
    <property type="match status" value="1"/>
</dbReference>
<keyword evidence="3" id="KW-0677">Repeat</keyword>
<keyword evidence="2 4" id="KW-0732">Signal</keyword>
<feature type="chain" id="PRO_5029826852" evidence="4">
    <location>
        <begin position="29"/>
        <end position="125"/>
    </location>
</feature>
<keyword evidence="6" id="KW-0675">Receptor</keyword>
<keyword evidence="6" id="KW-0808">Transferase</keyword>
<keyword evidence="6" id="KW-0418">Kinase</keyword>
<dbReference type="GO" id="GO:0016301">
    <property type="term" value="F:kinase activity"/>
    <property type="evidence" value="ECO:0007669"/>
    <property type="project" value="UniProtKB-KW"/>
</dbReference>
<dbReference type="EMBL" id="JABWDY010007912">
    <property type="protein sequence ID" value="KAF5202570.1"/>
    <property type="molecule type" value="Genomic_DNA"/>
</dbReference>
<evidence type="ECO:0000313" key="6">
    <source>
        <dbReference type="EMBL" id="KAF5202570.1"/>
    </source>
</evidence>
<gene>
    <name evidence="6" type="ORF">FRX31_007843</name>
</gene>
<evidence type="ECO:0000259" key="5">
    <source>
        <dbReference type="Pfam" id="PF08263"/>
    </source>
</evidence>
<protein>
    <submittedName>
        <fullName evidence="6">LRR receptor-like serine/threonine-protein kinase FEI</fullName>
    </submittedName>
</protein>
<dbReference type="AlphaFoldDB" id="A0A7J6X1H4"/>
<accession>A0A7J6X1H4</accession>
<dbReference type="Gene3D" id="3.80.10.10">
    <property type="entry name" value="Ribonuclease Inhibitor"/>
    <property type="match status" value="1"/>
</dbReference>
<comment type="caution">
    <text evidence="6">The sequence shown here is derived from an EMBL/GenBank/DDBJ whole genome shotgun (WGS) entry which is preliminary data.</text>
</comment>
<name>A0A7J6X1H4_THATH</name>
<dbReference type="Proteomes" id="UP000554482">
    <property type="component" value="Unassembled WGS sequence"/>
</dbReference>
<dbReference type="PANTHER" id="PTHR48060">
    <property type="entry name" value="DNA DAMAGE-REPAIR/TOLERATION PROTEIN DRT100"/>
    <property type="match status" value="1"/>
</dbReference>
<dbReference type="PANTHER" id="PTHR48060:SF21">
    <property type="entry name" value="L DOMAIN-LIKE PROTEIN"/>
    <property type="match status" value="1"/>
</dbReference>
<organism evidence="6 7">
    <name type="scientific">Thalictrum thalictroides</name>
    <name type="common">Rue-anemone</name>
    <name type="synonym">Anemone thalictroides</name>
    <dbReference type="NCBI Taxonomy" id="46969"/>
    <lineage>
        <taxon>Eukaryota</taxon>
        <taxon>Viridiplantae</taxon>
        <taxon>Streptophyta</taxon>
        <taxon>Embryophyta</taxon>
        <taxon>Tracheophyta</taxon>
        <taxon>Spermatophyta</taxon>
        <taxon>Magnoliopsida</taxon>
        <taxon>Ranunculales</taxon>
        <taxon>Ranunculaceae</taxon>
        <taxon>Thalictroideae</taxon>
        <taxon>Thalictrum</taxon>
    </lineage>
</organism>
<feature type="domain" description="Leucine-rich repeat-containing N-terminal plant-type" evidence="5">
    <location>
        <begin position="30"/>
        <end position="69"/>
    </location>
</feature>
<dbReference type="InterPro" id="IPR032675">
    <property type="entry name" value="LRR_dom_sf"/>
</dbReference>
<evidence type="ECO:0000256" key="1">
    <source>
        <dbReference type="ARBA" id="ARBA00022614"/>
    </source>
</evidence>
<reference evidence="6 7" key="1">
    <citation type="submission" date="2020-06" db="EMBL/GenBank/DDBJ databases">
        <title>Transcriptomic and genomic resources for Thalictrum thalictroides and T. hernandezii: Facilitating candidate gene discovery in an emerging model plant lineage.</title>
        <authorList>
            <person name="Arias T."/>
            <person name="Riano-Pachon D.M."/>
            <person name="Di Stilio V.S."/>
        </authorList>
    </citation>
    <scope>NUCLEOTIDE SEQUENCE [LARGE SCALE GENOMIC DNA]</scope>
    <source>
        <strain evidence="7">cv. WT478/WT964</strain>
        <tissue evidence="6">Leaves</tissue>
    </source>
</reference>
<dbReference type="InterPro" id="IPR053211">
    <property type="entry name" value="DNA_repair-toleration"/>
</dbReference>
<evidence type="ECO:0000256" key="2">
    <source>
        <dbReference type="ARBA" id="ARBA00022729"/>
    </source>
</evidence>
<dbReference type="OrthoDB" id="1706439at2759"/>
<evidence type="ECO:0000256" key="3">
    <source>
        <dbReference type="ARBA" id="ARBA00022737"/>
    </source>
</evidence>
<dbReference type="InterPro" id="IPR013210">
    <property type="entry name" value="LRR_N_plant-typ"/>
</dbReference>
<proteinExistence type="predicted"/>